<keyword evidence="5" id="KW-1185">Reference proteome</keyword>
<sequence>MDQQESSKEETEQSTAGQVLRSLCQREPTITVEEGLRKGLQEWQRTRNFDRMIVYETAEKFMEFEAAEELDDPRMQLAGVFQSPPPPNKHTIFPEHWYWVGRVRGVSEVPNVPPHDCARYSTWCSVNFLGSSVEVVWCMKACTSRKTSLKAQPAPSLAAKFKVPQTKVSESKVSTIKAGVIKIPETTALEEIPPEDVQEYEGNTDHLVGPPNFATCEPYSSFMGELAANLGQEELEQQPIDDDLYPDLSLFSYVDEDFVKKVETMIQPCFLEELLPSKSDINILTLTKELEQEEELTSGQVDRGKRASQYSRLGGPHGTANGCSVDNDLQSLDFLLVSQHHLLPWGLSQSQGPHVETLCSGEQALQAPLPQRGGLSHHPSPATMSMNRALTGYSYSVEKMSCSGPP</sequence>
<dbReference type="InterPro" id="IPR024309">
    <property type="entry name" value="NUT_N"/>
</dbReference>
<evidence type="ECO:0000256" key="2">
    <source>
        <dbReference type="SAM" id="MobiDB-lite"/>
    </source>
</evidence>
<dbReference type="AlphaFoldDB" id="A0AA41T7J6"/>
<evidence type="ECO:0000313" key="4">
    <source>
        <dbReference type="EMBL" id="MBZ3886424.1"/>
    </source>
</evidence>
<comment type="similarity">
    <text evidence="1">Belongs to the NUT family.</text>
</comment>
<reference evidence="4" key="1">
    <citation type="submission" date="2020-03" db="EMBL/GenBank/DDBJ databases">
        <title>Studies in the Genomics of Life Span.</title>
        <authorList>
            <person name="Glass D."/>
        </authorList>
    </citation>
    <scope>NUCLEOTIDE SEQUENCE</scope>
    <source>
        <strain evidence="4">SUZIE</strain>
        <tissue evidence="4">Muscle</tissue>
    </source>
</reference>
<accession>A0AA41T7J6</accession>
<dbReference type="PANTHER" id="PTHR22879">
    <property type="entry name" value="NUT FAMILY MEMBER 1"/>
    <property type="match status" value="1"/>
</dbReference>
<dbReference type="EMBL" id="JAATJV010408437">
    <property type="protein sequence ID" value="MBZ3886424.1"/>
    <property type="molecule type" value="Genomic_DNA"/>
</dbReference>
<evidence type="ECO:0000313" key="5">
    <source>
        <dbReference type="Proteomes" id="UP001166674"/>
    </source>
</evidence>
<organism evidence="4 5">
    <name type="scientific">Sciurus carolinensis</name>
    <name type="common">Eastern gray squirrel</name>
    <dbReference type="NCBI Taxonomy" id="30640"/>
    <lineage>
        <taxon>Eukaryota</taxon>
        <taxon>Metazoa</taxon>
        <taxon>Chordata</taxon>
        <taxon>Craniata</taxon>
        <taxon>Vertebrata</taxon>
        <taxon>Euteleostomi</taxon>
        <taxon>Mammalia</taxon>
        <taxon>Eutheria</taxon>
        <taxon>Euarchontoglires</taxon>
        <taxon>Glires</taxon>
        <taxon>Rodentia</taxon>
        <taxon>Sciuromorpha</taxon>
        <taxon>Sciuridae</taxon>
        <taxon>Sciurinae</taxon>
        <taxon>Sciurini</taxon>
        <taxon>Sciurus</taxon>
    </lineage>
</organism>
<feature type="compositionally biased region" description="Basic and acidic residues" evidence="2">
    <location>
        <begin position="1"/>
        <end position="11"/>
    </location>
</feature>
<dbReference type="Proteomes" id="UP001166674">
    <property type="component" value="Unassembled WGS sequence"/>
</dbReference>
<dbReference type="PANTHER" id="PTHR22879:SF14">
    <property type="entry name" value="NUT FAMILY MEMBER 2A-RELATED"/>
    <property type="match status" value="1"/>
</dbReference>
<protein>
    <submittedName>
        <fullName evidence="4">NUT family member 2E</fullName>
    </submittedName>
</protein>
<gene>
    <name evidence="4" type="ORF">SUZIE_187880</name>
</gene>
<name>A0AA41T7J6_SCICA</name>
<feature type="domain" description="Nuclear Testis protein N-terminal" evidence="3">
    <location>
        <begin position="313"/>
        <end position="405"/>
    </location>
</feature>
<dbReference type="InterPro" id="IPR024310">
    <property type="entry name" value="NUT"/>
</dbReference>
<dbReference type="Pfam" id="PF12881">
    <property type="entry name" value="NUT"/>
    <property type="match status" value="2"/>
</dbReference>
<feature type="domain" description="Nuclear Testis protein N-terminal" evidence="3">
    <location>
        <begin position="19"/>
        <end position="301"/>
    </location>
</feature>
<proteinExistence type="inferred from homology"/>
<comment type="caution">
    <text evidence="4">The sequence shown here is derived from an EMBL/GenBank/DDBJ whole genome shotgun (WGS) entry which is preliminary data.</text>
</comment>
<evidence type="ECO:0000259" key="3">
    <source>
        <dbReference type="Pfam" id="PF12881"/>
    </source>
</evidence>
<feature type="region of interest" description="Disordered" evidence="2">
    <location>
        <begin position="1"/>
        <end position="20"/>
    </location>
</feature>
<feature type="region of interest" description="Disordered" evidence="2">
    <location>
        <begin position="295"/>
        <end position="321"/>
    </location>
</feature>
<evidence type="ECO:0000256" key="1">
    <source>
        <dbReference type="ARBA" id="ARBA00010586"/>
    </source>
</evidence>